<keyword evidence="2" id="KW-1185">Reference proteome</keyword>
<name>A0A6A6IDF8_9PLEO</name>
<reference evidence="1" key="1">
    <citation type="journal article" date="2020" name="Stud. Mycol.">
        <title>101 Dothideomycetes genomes: a test case for predicting lifestyles and emergence of pathogens.</title>
        <authorList>
            <person name="Haridas S."/>
            <person name="Albert R."/>
            <person name="Binder M."/>
            <person name="Bloem J."/>
            <person name="Labutti K."/>
            <person name="Salamov A."/>
            <person name="Andreopoulos B."/>
            <person name="Baker S."/>
            <person name="Barry K."/>
            <person name="Bills G."/>
            <person name="Bluhm B."/>
            <person name="Cannon C."/>
            <person name="Castanera R."/>
            <person name="Culley D."/>
            <person name="Daum C."/>
            <person name="Ezra D."/>
            <person name="Gonzalez J."/>
            <person name="Henrissat B."/>
            <person name="Kuo A."/>
            <person name="Liang C."/>
            <person name="Lipzen A."/>
            <person name="Lutzoni F."/>
            <person name="Magnuson J."/>
            <person name="Mondo S."/>
            <person name="Nolan M."/>
            <person name="Ohm R."/>
            <person name="Pangilinan J."/>
            <person name="Park H.-J."/>
            <person name="Ramirez L."/>
            <person name="Alfaro M."/>
            <person name="Sun H."/>
            <person name="Tritt A."/>
            <person name="Yoshinaga Y."/>
            <person name="Zwiers L.-H."/>
            <person name="Turgeon B."/>
            <person name="Goodwin S."/>
            <person name="Spatafora J."/>
            <person name="Crous P."/>
            <person name="Grigoriev I."/>
        </authorList>
    </citation>
    <scope>NUCLEOTIDE SEQUENCE</scope>
    <source>
        <strain evidence="1">CBS 122368</strain>
    </source>
</reference>
<gene>
    <name evidence="1" type="ORF">BU26DRAFT_485535</name>
</gene>
<evidence type="ECO:0000313" key="1">
    <source>
        <dbReference type="EMBL" id="KAF2248098.1"/>
    </source>
</evidence>
<evidence type="ECO:0000313" key="2">
    <source>
        <dbReference type="Proteomes" id="UP000800094"/>
    </source>
</evidence>
<organism evidence="1 2">
    <name type="scientific">Trematosphaeria pertusa</name>
    <dbReference type="NCBI Taxonomy" id="390896"/>
    <lineage>
        <taxon>Eukaryota</taxon>
        <taxon>Fungi</taxon>
        <taxon>Dikarya</taxon>
        <taxon>Ascomycota</taxon>
        <taxon>Pezizomycotina</taxon>
        <taxon>Dothideomycetes</taxon>
        <taxon>Pleosporomycetidae</taxon>
        <taxon>Pleosporales</taxon>
        <taxon>Massarineae</taxon>
        <taxon>Trematosphaeriaceae</taxon>
        <taxon>Trematosphaeria</taxon>
    </lineage>
</organism>
<dbReference type="RefSeq" id="XP_033683102.1">
    <property type="nucleotide sequence ID" value="XM_033825886.1"/>
</dbReference>
<dbReference type="OrthoDB" id="3029470at2759"/>
<accession>A0A6A6IDF8</accession>
<dbReference type="AlphaFoldDB" id="A0A6A6IDF8"/>
<dbReference type="EMBL" id="ML987196">
    <property type="protein sequence ID" value="KAF2248098.1"/>
    <property type="molecule type" value="Genomic_DNA"/>
</dbReference>
<protein>
    <submittedName>
        <fullName evidence="1">Uncharacterized protein</fullName>
    </submittedName>
</protein>
<sequence length="438" mass="49316">MNVERCVELHNEIFKLGWDSLGKKAEDFRPRTWFEVHGAEAEAVRDILSPDVAAFLARACDAEDVNEHHFFYYVGGLQYPCGLLHDLFEEVVEEEDQKRYLVLYSANNLASHPLGLVFDQKRSLAIMCMSIHDTGIILNGRMPWYPLETVLEAWLDMIHKGKVRAVGTETEYCPWEIVSYSQTILDETVETFNKLVEAIESRLPEHTTNTEDTTTGLADDSTLEEFPQGFALDFMQRVRRPRFRFIAPGLEIPSSSSILDQPFSPLLGAPGTDGFSQIPPMLLFRSTTHYHDAPPTAKDILPFGWLYSQLTRFPAGLYLQAGNRGSSNPFDDECVLVLPYGIGANGYARTSDGALFGENSEAAEADSRDMAMELYQPGHQPFTEIHGVRLDSVLRSWLGMVERGDWKVDGGGVVSGMEEWRKADTGSEWEKYVVPVSW</sequence>
<dbReference type="Proteomes" id="UP000800094">
    <property type="component" value="Unassembled WGS sequence"/>
</dbReference>
<proteinExistence type="predicted"/>
<dbReference type="GeneID" id="54579216"/>